<accession>A0ABW2PK88</accession>
<proteinExistence type="predicted"/>
<dbReference type="Gene3D" id="3.40.50.1820">
    <property type="entry name" value="alpha/beta hydrolase"/>
    <property type="match status" value="1"/>
</dbReference>
<keyword evidence="2" id="KW-0378">Hydrolase</keyword>
<dbReference type="PANTHER" id="PTHR43265:SF1">
    <property type="entry name" value="ESTERASE ESTD"/>
    <property type="match status" value="1"/>
</dbReference>
<dbReference type="RefSeq" id="WP_214788324.1">
    <property type="nucleotide sequence ID" value="NZ_JANIEL010000050.1"/>
</dbReference>
<dbReference type="GO" id="GO:0016787">
    <property type="term" value="F:hydrolase activity"/>
    <property type="evidence" value="ECO:0007669"/>
    <property type="project" value="UniProtKB-KW"/>
</dbReference>
<keyword evidence="3" id="KW-1185">Reference proteome</keyword>
<dbReference type="InterPro" id="IPR022742">
    <property type="entry name" value="Hydrolase_4"/>
</dbReference>
<dbReference type="EMBL" id="JBHTCE010000001">
    <property type="protein sequence ID" value="MFC7389899.1"/>
    <property type="molecule type" value="Genomic_DNA"/>
</dbReference>
<dbReference type="Pfam" id="PF12146">
    <property type="entry name" value="Hydrolase_4"/>
    <property type="match status" value="1"/>
</dbReference>
<evidence type="ECO:0000313" key="2">
    <source>
        <dbReference type="EMBL" id="MFC7389899.1"/>
    </source>
</evidence>
<sequence>MKQEMTITTAYGTIVGTFLSHEEPRATIVMLSGSGPSDRDGNMGGVGFNTYAKLSEALYDHGYNVFRYDKQGIGKSDGDFNKVGLHDLINDAILVVRTIRQLADVNHLYILGHSEGAVLAPAVQLETKADGLILLSGFHESSKQMFLYQADALAKDVERVKGLKGMFYRVTGVAKKVRKRQDDLLERSLRTNVSAFKYRGQVVNAKWIREHASYDVRERLEHVTVPVLAITGGRDVQVPPEHVHMIQTKGEVTSSIIDDMNHLLVERDSPHSLLTLHKEYREAIDEPIHPKLVQEVVEWLRKQS</sequence>
<dbReference type="Proteomes" id="UP001596439">
    <property type="component" value="Unassembled WGS sequence"/>
</dbReference>
<protein>
    <submittedName>
        <fullName evidence="2">Alpha/beta hydrolase</fullName>
    </submittedName>
</protein>
<reference evidence="3" key="1">
    <citation type="journal article" date="2019" name="Int. J. Syst. Evol. Microbiol.">
        <title>The Global Catalogue of Microorganisms (GCM) 10K type strain sequencing project: providing services to taxonomists for standard genome sequencing and annotation.</title>
        <authorList>
            <consortium name="The Broad Institute Genomics Platform"/>
            <consortium name="The Broad Institute Genome Sequencing Center for Infectious Disease"/>
            <person name="Wu L."/>
            <person name="Ma J."/>
        </authorList>
    </citation>
    <scope>NUCLEOTIDE SEQUENCE [LARGE SCALE GENOMIC DNA]</scope>
    <source>
        <strain evidence="3">CCUG 55590</strain>
    </source>
</reference>
<evidence type="ECO:0000313" key="3">
    <source>
        <dbReference type="Proteomes" id="UP001596439"/>
    </source>
</evidence>
<dbReference type="PANTHER" id="PTHR43265">
    <property type="entry name" value="ESTERASE ESTD"/>
    <property type="match status" value="1"/>
</dbReference>
<dbReference type="SUPFAM" id="SSF53474">
    <property type="entry name" value="alpha/beta-Hydrolases"/>
    <property type="match status" value="1"/>
</dbReference>
<evidence type="ECO:0000259" key="1">
    <source>
        <dbReference type="Pfam" id="PF12146"/>
    </source>
</evidence>
<feature type="domain" description="Serine aminopeptidase S33" evidence="1">
    <location>
        <begin position="49"/>
        <end position="262"/>
    </location>
</feature>
<comment type="caution">
    <text evidence="2">The sequence shown here is derived from an EMBL/GenBank/DDBJ whole genome shotgun (WGS) entry which is preliminary data.</text>
</comment>
<dbReference type="InterPro" id="IPR029058">
    <property type="entry name" value="AB_hydrolase_fold"/>
</dbReference>
<dbReference type="InterPro" id="IPR053145">
    <property type="entry name" value="AB_hydrolase_Est10"/>
</dbReference>
<gene>
    <name evidence="2" type="ORF">ACFQO8_07055</name>
</gene>
<organism evidence="2 3">
    <name type="scientific">Exiguobacterium aestuarii</name>
    <dbReference type="NCBI Taxonomy" id="273527"/>
    <lineage>
        <taxon>Bacteria</taxon>
        <taxon>Bacillati</taxon>
        <taxon>Bacillota</taxon>
        <taxon>Bacilli</taxon>
        <taxon>Bacillales</taxon>
        <taxon>Bacillales Family XII. Incertae Sedis</taxon>
        <taxon>Exiguobacterium</taxon>
    </lineage>
</organism>
<name>A0ABW2PK88_9BACL</name>